<proteinExistence type="predicted"/>
<dbReference type="PATRIC" id="fig|1678840.3.peg.2268"/>
<evidence type="ECO:0000313" key="4">
    <source>
        <dbReference type="Proteomes" id="UP000053370"/>
    </source>
</evidence>
<sequence length="301" mass="31058">MQTKKRSPIAAIVLAVVIGLLVIALLNGVIRPTQVVIAKVAIAPGTVLTDQLVELRTIPMGAKPADATSKIEDVTGKILAVGRAPGDLIVASVLGEIASAGIPAELPEGHVALAIHVDLASGVAGLLRPGQTVTVIGMISPDILKESTTSVFTAPIAEFTSPIVSLTPGVTATPTPTPTPAPPASPLARLAITGVRVLLVPQSFRYEEVPAGASEEELFSSARTSMSAQEGSVIVLDVPTGLIEVTPGFKVDPATLLAALDQYGIIHLALEPTSGLALDVADVITLNLGELYNEMNDYRKK</sequence>
<dbReference type="SMART" id="SM00858">
    <property type="entry name" value="SAF"/>
    <property type="match status" value="1"/>
</dbReference>
<name>A0A0S7BRE4_9CHLR</name>
<evidence type="ECO:0000256" key="1">
    <source>
        <dbReference type="SAM" id="Phobius"/>
    </source>
</evidence>
<evidence type="ECO:0000259" key="2">
    <source>
        <dbReference type="SMART" id="SM00858"/>
    </source>
</evidence>
<dbReference type="EMBL" id="DF968181">
    <property type="protein sequence ID" value="GAP40903.1"/>
    <property type="molecule type" value="Genomic_DNA"/>
</dbReference>
<reference evidence="3" key="1">
    <citation type="journal article" date="2015" name="Genome Announc.">
        <title>Draft Genome Sequence of Anaerolineae Strain TC1, a Novel Isolate from a Methanogenic Wastewater Treatment System.</title>
        <authorList>
            <person name="Matsuura N."/>
            <person name="Tourlousse D.M."/>
            <person name="Sun L."/>
            <person name="Toyonaga M."/>
            <person name="Kuroda K."/>
            <person name="Ohashi A."/>
            <person name="Cruz R."/>
            <person name="Yamaguchi T."/>
            <person name="Sekiguchi Y."/>
        </authorList>
    </citation>
    <scope>NUCLEOTIDE SEQUENCE [LARGE SCALE GENOMIC DNA]</scope>
    <source>
        <strain evidence="3">TC1</strain>
    </source>
</reference>
<feature type="domain" description="SAF" evidence="2">
    <location>
        <begin position="33"/>
        <end position="95"/>
    </location>
</feature>
<evidence type="ECO:0000313" key="3">
    <source>
        <dbReference type="EMBL" id="GAP40903.1"/>
    </source>
</evidence>
<protein>
    <submittedName>
        <fullName evidence="3">Protein containing SAF domain</fullName>
    </submittedName>
</protein>
<dbReference type="CDD" id="cd11614">
    <property type="entry name" value="SAF_CpaB_FlgA_like"/>
    <property type="match status" value="1"/>
</dbReference>
<accession>A0A0S7BRE4</accession>
<dbReference type="InterPro" id="IPR013974">
    <property type="entry name" value="SAF"/>
</dbReference>
<keyword evidence="1" id="KW-0472">Membrane</keyword>
<dbReference type="Proteomes" id="UP000053370">
    <property type="component" value="Unassembled WGS sequence"/>
</dbReference>
<dbReference type="AlphaFoldDB" id="A0A0S7BRE4"/>
<organism evidence="3">
    <name type="scientific">Flexilinea flocculi</name>
    <dbReference type="NCBI Taxonomy" id="1678840"/>
    <lineage>
        <taxon>Bacteria</taxon>
        <taxon>Bacillati</taxon>
        <taxon>Chloroflexota</taxon>
        <taxon>Anaerolineae</taxon>
        <taxon>Anaerolineales</taxon>
        <taxon>Anaerolineaceae</taxon>
        <taxon>Flexilinea</taxon>
    </lineage>
</organism>
<keyword evidence="1" id="KW-0812">Transmembrane</keyword>
<feature type="transmembrane region" description="Helical" evidence="1">
    <location>
        <begin position="9"/>
        <end position="30"/>
    </location>
</feature>
<dbReference type="OrthoDB" id="155080at2"/>
<keyword evidence="4" id="KW-1185">Reference proteome</keyword>
<dbReference type="Pfam" id="PF08666">
    <property type="entry name" value="SAF"/>
    <property type="match status" value="1"/>
</dbReference>
<gene>
    <name evidence="3" type="ORF">ATC1_13885</name>
</gene>
<dbReference type="STRING" id="1678840.ATC1_13885"/>
<keyword evidence="1" id="KW-1133">Transmembrane helix</keyword>